<sequence length="348" mass="39018">MAALSHEPGHDPRLAQLKTWVAGLGAAWQIDPDSCAPASADASFRRYFRVRTAHPDHPTAIVMDAPPAHEDCRPFIHVAALFGDAGVTVPTVLAQDLEQGFLLLADLGSQTYLSKLDDSTAPGLYGDAAAALVKLQAATRAGELPAYDRALLQRELDLFPEWYVARHLGVTLTDAQQADLREVMDAIIANNLAQPQVYVHRDYHSRNLMVMPDGANPGVLDFQDAVIGPITYDAVSLWRDAYIEWEEEQQLDWLIRYWERARTAGLPVNADFGEFYRDFEWMGLQRHLKVLGIFARLYHRDGKDGYLANLPLVLKYTRSVAGRYTELRKLLRLLDTLEGTERPAGYTF</sequence>
<feature type="domain" description="Aminoglycoside phosphotransferase" evidence="3">
    <location>
        <begin position="36"/>
        <end position="265"/>
    </location>
</feature>
<dbReference type="AlphaFoldDB" id="A0A316F1B7"/>
<dbReference type="Pfam" id="PF01636">
    <property type="entry name" value="APH"/>
    <property type="match status" value="1"/>
</dbReference>
<dbReference type="PANTHER" id="PTHR33540:SF1">
    <property type="entry name" value="N-ACETYLMURAMATE_N-ACETYLGLUCOSAMINE KINASE"/>
    <property type="match status" value="1"/>
</dbReference>
<evidence type="ECO:0000313" key="4">
    <source>
        <dbReference type="EMBL" id="PWK38471.1"/>
    </source>
</evidence>
<name>A0A316F1B7_9BURK</name>
<dbReference type="SUPFAM" id="SSF56112">
    <property type="entry name" value="Protein kinase-like (PK-like)"/>
    <property type="match status" value="1"/>
</dbReference>
<proteinExistence type="predicted"/>
<dbReference type="InterPro" id="IPR011009">
    <property type="entry name" value="Kinase-like_dom_sf"/>
</dbReference>
<dbReference type="Proteomes" id="UP000245754">
    <property type="component" value="Unassembled WGS sequence"/>
</dbReference>
<dbReference type="InterPro" id="IPR002575">
    <property type="entry name" value="Aminoglycoside_PTrfase"/>
</dbReference>
<evidence type="ECO:0000256" key="2">
    <source>
        <dbReference type="ARBA" id="ARBA00022840"/>
    </source>
</evidence>
<evidence type="ECO:0000259" key="3">
    <source>
        <dbReference type="Pfam" id="PF01636"/>
    </source>
</evidence>
<dbReference type="EMBL" id="QGGT01000001">
    <property type="protein sequence ID" value="PWK38471.1"/>
    <property type="molecule type" value="Genomic_DNA"/>
</dbReference>
<keyword evidence="5" id="KW-1185">Reference proteome</keyword>
<protein>
    <recommendedName>
        <fullName evidence="3">Aminoglycoside phosphotransferase domain-containing protein</fullName>
    </recommendedName>
</protein>
<keyword evidence="2" id="KW-0067">ATP-binding</keyword>
<dbReference type="RefSeq" id="WP_109582058.1">
    <property type="nucleotide sequence ID" value="NZ_CAJPUX010000001.1"/>
</dbReference>
<dbReference type="OrthoDB" id="9809275at2"/>
<reference evidence="4 5" key="1">
    <citation type="submission" date="2018-05" db="EMBL/GenBank/DDBJ databases">
        <title>Genomic Encyclopedia of Type Strains, Phase IV (KMG-V): Genome sequencing to study the core and pangenomes of soil and plant-associated prokaryotes.</title>
        <authorList>
            <person name="Whitman W."/>
        </authorList>
    </citation>
    <scope>NUCLEOTIDE SEQUENCE [LARGE SCALE GENOMIC DNA]</scope>
    <source>
        <strain evidence="4 5">SLV-132</strain>
    </source>
</reference>
<organism evidence="4 5">
    <name type="scientific">Cupriavidus plantarum</name>
    <dbReference type="NCBI Taxonomy" id="942865"/>
    <lineage>
        <taxon>Bacteria</taxon>
        <taxon>Pseudomonadati</taxon>
        <taxon>Pseudomonadota</taxon>
        <taxon>Betaproteobacteria</taxon>
        <taxon>Burkholderiales</taxon>
        <taxon>Burkholderiaceae</taxon>
        <taxon>Cupriavidus</taxon>
    </lineage>
</organism>
<evidence type="ECO:0000256" key="1">
    <source>
        <dbReference type="ARBA" id="ARBA00022741"/>
    </source>
</evidence>
<dbReference type="Gene3D" id="3.30.200.20">
    <property type="entry name" value="Phosphorylase Kinase, domain 1"/>
    <property type="match status" value="1"/>
</dbReference>
<dbReference type="Gene3D" id="3.90.1200.10">
    <property type="match status" value="1"/>
</dbReference>
<accession>A0A316F1B7</accession>
<dbReference type="GO" id="GO:0005524">
    <property type="term" value="F:ATP binding"/>
    <property type="evidence" value="ECO:0007669"/>
    <property type="project" value="UniProtKB-KW"/>
</dbReference>
<keyword evidence="1" id="KW-0547">Nucleotide-binding</keyword>
<dbReference type="GeneID" id="98339092"/>
<evidence type="ECO:0000313" key="5">
    <source>
        <dbReference type="Proteomes" id="UP000245754"/>
    </source>
</evidence>
<gene>
    <name evidence="4" type="ORF">C7419_1012368</name>
</gene>
<dbReference type="PANTHER" id="PTHR33540">
    <property type="entry name" value="TRNA THREONYLCARBAMOYLADENOSINE BIOSYNTHESIS PROTEIN TSAE"/>
    <property type="match status" value="1"/>
</dbReference>
<comment type="caution">
    <text evidence="4">The sequence shown here is derived from an EMBL/GenBank/DDBJ whole genome shotgun (WGS) entry which is preliminary data.</text>
</comment>